<dbReference type="InterPro" id="IPR000160">
    <property type="entry name" value="GGDEF_dom"/>
</dbReference>
<dbReference type="SUPFAM" id="SSF109604">
    <property type="entry name" value="HD-domain/PDEase-like"/>
    <property type="match status" value="1"/>
</dbReference>
<dbReference type="Pfam" id="PF00990">
    <property type="entry name" value="GGDEF"/>
    <property type="match status" value="1"/>
</dbReference>
<dbReference type="FunFam" id="3.30.70.270:FF:000001">
    <property type="entry name" value="Diguanylate cyclase domain protein"/>
    <property type="match status" value="1"/>
</dbReference>
<dbReference type="InterPro" id="IPR029787">
    <property type="entry name" value="Nucleotide_cyclase"/>
</dbReference>
<feature type="domain" description="HD" evidence="3">
    <location>
        <begin position="346"/>
        <end position="467"/>
    </location>
</feature>
<feature type="transmembrane region" description="Helical" evidence="1">
    <location>
        <begin position="79"/>
        <end position="99"/>
    </location>
</feature>
<keyword evidence="1" id="KW-1133">Transmembrane helix</keyword>
<dbReference type="eggNOG" id="COG3437">
    <property type="taxonomic scope" value="Bacteria"/>
</dbReference>
<dbReference type="PROSITE" id="PS51831">
    <property type="entry name" value="HD"/>
    <property type="match status" value="1"/>
</dbReference>
<accession>G8LWB3</accession>
<gene>
    <name evidence="5" type="ordered locus">Clocl_3245</name>
</gene>
<evidence type="ECO:0000313" key="6">
    <source>
        <dbReference type="Proteomes" id="UP000005435"/>
    </source>
</evidence>
<dbReference type="InterPro" id="IPR006674">
    <property type="entry name" value="HD_domain"/>
</dbReference>
<dbReference type="PROSITE" id="PS50887">
    <property type="entry name" value="GGDEF"/>
    <property type="match status" value="1"/>
</dbReference>
<dbReference type="CDD" id="cd01949">
    <property type="entry name" value="GGDEF"/>
    <property type="match status" value="1"/>
</dbReference>
<keyword evidence="1" id="KW-0812">Transmembrane</keyword>
<dbReference type="Proteomes" id="UP000005435">
    <property type="component" value="Chromosome"/>
</dbReference>
<dbReference type="RefSeq" id="WP_014256293.1">
    <property type="nucleotide sequence ID" value="NC_016627.1"/>
</dbReference>
<name>G8LWB3_ACECE</name>
<dbReference type="NCBIfam" id="TIGR00254">
    <property type="entry name" value="GGDEF"/>
    <property type="match status" value="1"/>
</dbReference>
<dbReference type="Gene3D" id="3.30.70.270">
    <property type="match status" value="1"/>
</dbReference>
<feature type="domain" description="HD-GYP" evidence="4">
    <location>
        <begin position="324"/>
        <end position="516"/>
    </location>
</feature>
<protein>
    <submittedName>
        <fullName evidence="5">Diguanylate cyclase (GGDEF) domain-containing protein</fullName>
    </submittedName>
</protein>
<evidence type="ECO:0000313" key="5">
    <source>
        <dbReference type="EMBL" id="AEV69760.1"/>
    </source>
</evidence>
<dbReference type="OrthoDB" id="9804747at2"/>
<dbReference type="SMART" id="SM00267">
    <property type="entry name" value="GGDEF"/>
    <property type="match status" value="1"/>
</dbReference>
<keyword evidence="6" id="KW-1185">Reference proteome</keyword>
<evidence type="ECO:0000256" key="1">
    <source>
        <dbReference type="SAM" id="Phobius"/>
    </source>
</evidence>
<dbReference type="EMBL" id="CP003065">
    <property type="protein sequence ID" value="AEV69760.1"/>
    <property type="molecule type" value="Genomic_DNA"/>
</dbReference>
<reference evidence="5 6" key="2">
    <citation type="journal article" date="2012" name="Stand. Genomic Sci.">
        <title>Complete Genome Sequence of Clostridium clariflavum DSM 19732.</title>
        <authorList>
            <person name="Izquierdo J.A."/>
            <person name="Goodwin L."/>
            <person name="Davenport K.W."/>
            <person name="Teshima H."/>
            <person name="Bruce D."/>
            <person name="Detter C."/>
            <person name="Tapia R."/>
            <person name="Han S."/>
            <person name="Land M."/>
            <person name="Hauser L."/>
            <person name="Jeffries C.D."/>
            <person name="Han J."/>
            <person name="Pitluck S."/>
            <person name="Nolan M."/>
            <person name="Chen A."/>
            <person name="Huntemann M."/>
            <person name="Mavromatis K."/>
            <person name="Mikhailova N."/>
            <person name="Liolios K."/>
            <person name="Woyke T."/>
            <person name="Lynd L.R."/>
        </authorList>
    </citation>
    <scope>NUCLEOTIDE SEQUENCE [LARGE SCALE GENOMIC DNA]</scope>
    <source>
        <strain evidence="6">DSM 19732 / NBRC 101661 / EBR45</strain>
    </source>
</reference>
<proteinExistence type="predicted"/>
<feature type="domain" description="GGDEF" evidence="2">
    <location>
        <begin position="177"/>
        <end position="312"/>
    </location>
</feature>
<evidence type="ECO:0000259" key="3">
    <source>
        <dbReference type="PROSITE" id="PS51831"/>
    </source>
</evidence>
<dbReference type="SMART" id="SM00471">
    <property type="entry name" value="HDc"/>
    <property type="match status" value="1"/>
</dbReference>
<organism evidence="5 6">
    <name type="scientific">Acetivibrio clariflavus (strain DSM 19732 / NBRC 101661 / EBR45)</name>
    <name type="common">Clostridium clariflavum</name>
    <dbReference type="NCBI Taxonomy" id="720554"/>
    <lineage>
        <taxon>Bacteria</taxon>
        <taxon>Bacillati</taxon>
        <taxon>Bacillota</taxon>
        <taxon>Clostridia</taxon>
        <taxon>Eubacteriales</taxon>
        <taxon>Oscillospiraceae</taxon>
        <taxon>Acetivibrio</taxon>
    </lineage>
</organism>
<dbReference type="AlphaFoldDB" id="G8LWB3"/>
<dbReference type="PROSITE" id="PS51832">
    <property type="entry name" value="HD_GYP"/>
    <property type="match status" value="1"/>
</dbReference>
<feature type="transmembrane region" description="Helical" evidence="1">
    <location>
        <begin position="105"/>
        <end position="128"/>
    </location>
</feature>
<evidence type="ECO:0000259" key="2">
    <source>
        <dbReference type="PROSITE" id="PS50887"/>
    </source>
</evidence>
<reference evidence="6" key="1">
    <citation type="submission" date="2011-12" db="EMBL/GenBank/DDBJ databases">
        <title>Complete sequence of Clostridium clariflavum DSM 19732.</title>
        <authorList>
            <consortium name="US DOE Joint Genome Institute"/>
            <person name="Lucas S."/>
            <person name="Han J."/>
            <person name="Lapidus A."/>
            <person name="Cheng J.-F."/>
            <person name="Goodwin L."/>
            <person name="Pitluck S."/>
            <person name="Peters L."/>
            <person name="Teshima H."/>
            <person name="Detter J.C."/>
            <person name="Han C."/>
            <person name="Tapia R."/>
            <person name="Land M."/>
            <person name="Hauser L."/>
            <person name="Kyrpides N."/>
            <person name="Ivanova N."/>
            <person name="Pagani I."/>
            <person name="Kitzmiller T."/>
            <person name="Lynd L."/>
            <person name="Izquierdo J."/>
            <person name="Woyke T."/>
        </authorList>
    </citation>
    <scope>NUCLEOTIDE SEQUENCE [LARGE SCALE GENOMIC DNA]</scope>
    <source>
        <strain evidence="6">DSM 19732 / NBRC 101661 / EBR45</strain>
    </source>
</reference>
<sequence length="516" mass="58894">MNVKNGLFTSLKNKLKSIRKTYFKNPLNVFEFLFFEILYISISLLIMRPTQSESFKQIVGQFHIFVAIYLAYRFRFFALSIGLFINFIEISFLIFAYTISPMFSIFAGLTSKMLTVVCTITVSIFANFQEIQKQKLHEQKCKLELLSVTDDLTGSYNHRFFNEILDKEIEKSKTDNRPVALVMIDIDNFKMCNDVNGHDYGDCILKGTASILKEAAGSNNFVCRYGGDEFAVILPGFNLQSASQIAHKMRNLFEKNKCNYFKNHSFSNITLSMGLSVYPELAATKDDLINQADMALYHSKNLGKDKIHFYQDVLEKLKKHISSDHQHMIGVFKALLSTISAKDEYTRGHCERVAHYSVMIGKALNLSIKDISMLQYAGLLHDIGKVEVPKLILSKTGKLNDSELDIIRQHPVYSANILEPLSMNQLIDYVLHHHERYDGFGYPHRLAGESISLGARILCVADSFDAMLSERPYSASMTIDEAFMELEKNSGTQFDPEIVKIFIKVMKESDEYKKVV</sequence>
<keyword evidence="1" id="KW-0472">Membrane</keyword>
<dbReference type="CDD" id="cd00077">
    <property type="entry name" value="HDc"/>
    <property type="match status" value="1"/>
</dbReference>
<dbReference type="Gene3D" id="1.10.3210.10">
    <property type="entry name" value="Hypothetical protein af1432"/>
    <property type="match status" value="1"/>
</dbReference>
<dbReference type="InterPro" id="IPR043128">
    <property type="entry name" value="Rev_trsase/Diguanyl_cyclase"/>
</dbReference>
<dbReference type="PANTHER" id="PTHR43155">
    <property type="entry name" value="CYCLIC DI-GMP PHOSPHODIESTERASE PA4108-RELATED"/>
    <property type="match status" value="1"/>
</dbReference>
<dbReference type="STRING" id="720554.Clocl_3245"/>
<evidence type="ECO:0000259" key="4">
    <source>
        <dbReference type="PROSITE" id="PS51832"/>
    </source>
</evidence>
<dbReference type="SUPFAM" id="SSF55073">
    <property type="entry name" value="Nucleotide cyclase"/>
    <property type="match status" value="1"/>
</dbReference>
<dbReference type="PANTHER" id="PTHR43155:SF2">
    <property type="entry name" value="CYCLIC DI-GMP PHOSPHODIESTERASE PA4108"/>
    <property type="match status" value="1"/>
</dbReference>
<feature type="transmembrane region" description="Helical" evidence="1">
    <location>
        <begin position="29"/>
        <end position="48"/>
    </location>
</feature>
<dbReference type="HOGENOM" id="CLU_000445_92_9_9"/>
<dbReference type="KEGG" id="ccl:Clocl_3245"/>
<dbReference type="InterPro" id="IPR003607">
    <property type="entry name" value="HD/PDEase_dom"/>
</dbReference>
<dbReference type="Pfam" id="PF13487">
    <property type="entry name" value="HD_5"/>
    <property type="match status" value="1"/>
</dbReference>
<dbReference type="InterPro" id="IPR037522">
    <property type="entry name" value="HD_GYP_dom"/>
</dbReference>